<proteinExistence type="predicted"/>
<dbReference type="RefSeq" id="WP_285453071.1">
    <property type="nucleotide sequence ID" value="NZ_CP127173.1"/>
</dbReference>
<evidence type="ECO:0000259" key="7">
    <source>
        <dbReference type="Pfam" id="PF00724"/>
    </source>
</evidence>
<dbReference type="EMBL" id="CP127173">
    <property type="protein sequence ID" value="WIV56010.1"/>
    <property type="molecule type" value="Genomic_DNA"/>
</dbReference>
<accession>A0ABY8XK58</accession>
<name>A0ABY8XK58_9PSEU</name>
<dbReference type="PANTHER" id="PTHR43303">
    <property type="entry name" value="NADPH DEHYDROGENASE C23G7.10C-RELATED"/>
    <property type="match status" value="1"/>
</dbReference>
<evidence type="ECO:0000256" key="5">
    <source>
        <dbReference type="ARBA" id="ARBA00023002"/>
    </source>
</evidence>
<feature type="region of interest" description="Disordered" evidence="6">
    <location>
        <begin position="102"/>
        <end position="125"/>
    </location>
</feature>
<evidence type="ECO:0000313" key="8">
    <source>
        <dbReference type="EMBL" id="WIV56010.1"/>
    </source>
</evidence>
<sequence>MSALFEPVRLRGLELPNRAWLSPMCQYSAGPDGVPADWHLVHLGARITGGFGLVLTESAAVSPQGRISSADVGLWSEEQVVGWRRITGFAHDHGTAIGVQLGHAGRKASTRVPGQGRGTVPPEEGGWTALAPSASAYRGFATPAAASPADLDGVVADFAAAAGRAVRAGFDAVEIHAGHGYLLHQFLSPRANHRTDAYGGSFENRIRLLLRVTEAVRAAWPEDRPLLLRISATDWVDGGWTPEETGELAPLLAARGVDLLDVTTGGLDPDQRIPVGPGYQVPFARRIRAAVPGLPVAAVGLITDPEQAESIVAGGNADAVLLAREALRDPSWPLRARARLDPRSLAAAYPWQYGRAVPEPSTVA</sequence>
<feature type="domain" description="NADH:flavin oxidoreductase/NADH oxidase N-terminal" evidence="7">
    <location>
        <begin position="4"/>
        <end position="339"/>
    </location>
</feature>
<organism evidence="8 9">
    <name type="scientific">Amycolatopsis nalaikhensis</name>
    <dbReference type="NCBI Taxonomy" id="715472"/>
    <lineage>
        <taxon>Bacteria</taxon>
        <taxon>Bacillati</taxon>
        <taxon>Actinomycetota</taxon>
        <taxon>Actinomycetes</taxon>
        <taxon>Pseudonocardiales</taxon>
        <taxon>Pseudonocardiaceae</taxon>
        <taxon>Amycolatopsis</taxon>
    </lineage>
</organism>
<comment type="cofactor">
    <cofactor evidence="1">
        <name>FMN</name>
        <dbReference type="ChEBI" id="CHEBI:58210"/>
    </cofactor>
</comment>
<dbReference type="Pfam" id="PF00724">
    <property type="entry name" value="Oxidored_FMN"/>
    <property type="match status" value="1"/>
</dbReference>
<keyword evidence="9" id="KW-1185">Reference proteome</keyword>
<keyword evidence="5" id="KW-0560">Oxidoreductase</keyword>
<dbReference type="PANTHER" id="PTHR43303:SF4">
    <property type="entry name" value="NADPH DEHYDROGENASE C23G7.10C-RELATED"/>
    <property type="match status" value="1"/>
</dbReference>
<evidence type="ECO:0000256" key="6">
    <source>
        <dbReference type="SAM" id="MobiDB-lite"/>
    </source>
</evidence>
<dbReference type="InterPro" id="IPR001155">
    <property type="entry name" value="OxRdtase_FMN_N"/>
</dbReference>
<dbReference type="InterPro" id="IPR013785">
    <property type="entry name" value="Aldolase_TIM"/>
</dbReference>
<gene>
    <name evidence="8" type="ORF">QP939_45640</name>
</gene>
<dbReference type="InterPro" id="IPR044152">
    <property type="entry name" value="YqjM-like"/>
</dbReference>
<evidence type="ECO:0000313" key="9">
    <source>
        <dbReference type="Proteomes" id="UP001227101"/>
    </source>
</evidence>
<dbReference type="CDD" id="cd02932">
    <property type="entry name" value="OYE_YqiM_FMN"/>
    <property type="match status" value="1"/>
</dbReference>
<dbReference type="Gene3D" id="3.20.20.70">
    <property type="entry name" value="Aldolase class I"/>
    <property type="match status" value="1"/>
</dbReference>
<protein>
    <submittedName>
        <fullName evidence="8">NADH:flavin oxidoreductase/NADH oxidase</fullName>
    </submittedName>
</protein>
<keyword evidence="2" id="KW-0285">Flavoprotein</keyword>
<evidence type="ECO:0000256" key="2">
    <source>
        <dbReference type="ARBA" id="ARBA00022630"/>
    </source>
</evidence>
<reference evidence="8 9" key="1">
    <citation type="submission" date="2023-06" db="EMBL/GenBank/DDBJ databases">
        <authorList>
            <person name="Oyuntsetseg B."/>
            <person name="Kim S.B."/>
        </authorList>
    </citation>
    <scope>NUCLEOTIDE SEQUENCE [LARGE SCALE GENOMIC DNA]</scope>
    <source>
        <strain evidence="8 9">2-2</strain>
    </source>
</reference>
<keyword evidence="4" id="KW-0521">NADP</keyword>
<evidence type="ECO:0000256" key="4">
    <source>
        <dbReference type="ARBA" id="ARBA00022857"/>
    </source>
</evidence>
<dbReference type="SUPFAM" id="SSF51395">
    <property type="entry name" value="FMN-linked oxidoreductases"/>
    <property type="match status" value="1"/>
</dbReference>
<keyword evidence="3" id="KW-0288">FMN</keyword>
<evidence type="ECO:0000256" key="1">
    <source>
        <dbReference type="ARBA" id="ARBA00001917"/>
    </source>
</evidence>
<evidence type="ECO:0000256" key="3">
    <source>
        <dbReference type="ARBA" id="ARBA00022643"/>
    </source>
</evidence>
<dbReference type="Proteomes" id="UP001227101">
    <property type="component" value="Chromosome"/>
</dbReference>